<geneLocation type="plasmid" evidence="4 5">
    <name>pRh5Ap-243</name>
</geneLocation>
<proteinExistence type="predicted"/>
<feature type="compositionally biased region" description="Polar residues" evidence="1">
    <location>
        <begin position="66"/>
        <end position="75"/>
    </location>
</feature>
<feature type="domain" description="DUF8175" evidence="3">
    <location>
        <begin position="114"/>
        <end position="262"/>
    </location>
</feature>
<keyword evidence="2" id="KW-0472">Membrane</keyword>
<dbReference type="EMBL" id="CP063452">
    <property type="protein sequence ID" value="QOW01696.1"/>
    <property type="molecule type" value="Genomic_DNA"/>
</dbReference>
<accession>A0A419YYI7</accession>
<dbReference type="RefSeq" id="WP_033098880.1">
    <property type="nucleotide sequence ID" value="NZ_CP063452.1"/>
</dbReference>
<organism evidence="4 5">
    <name type="scientific">Rhodococcus pyridinivorans</name>
    <dbReference type="NCBI Taxonomy" id="103816"/>
    <lineage>
        <taxon>Bacteria</taxon>
        <taxon>Bacillati</taxon>
        <taxon>Actinomycetota</taxon>
        <taxon>Actinomycetes</taxon>
        <taxon>Mycobacteriales</taxon>
        <taxon>Nocardiaceae</taxon>
        <taxon>Rhodococcus</taxon>
    </lineage>
</organism>
<feature type="region of interest" description="Disordered" evidence="1">
    <location>
        <begin position="62"/>
        <end position="82"/>
    </location>
</feature>
<reference evidence="4 5" key="1">
    <citation type="submission" date="2020-10" db="EMBL/GenBank/DDBJ databases">
        <title>Whole genome sequence of oil-degrading bacteria Rhodococcus pyridinivorans strain 5Ap.</title>
        <authorList>
            <person name="Akhremchuk A.E."/>
            <person name="Valentovich L.N."/>
            <person name="Charniauskaya M.I."/>
            <person name="Bukliarevich H.A."/>
            <person name="Titok M.A."/>
        </authorList>
    </citation>
    <scope>NUCLEOTIDE SEQUENCE [LARGE SCALE GENOMIC DNA]</scope>
    <source>
        <strain evidence="4 5">5Ap</strain>
        <plasmid evidence="4 5">pRh5Ap-243</plasmid>
    </source>
</reference>
<evidence type="ECO:0000256" key="2">
    <source>
        <dbReference type="SAM" id="Phobius"/>
    </source>
</evidence>
<dbReference type="Proteomes" id="UP000593818">
    <property type="component" value="Plasmid pRh5Ap-243"/>
</dbReference>
<name>A0A419YYI7_9NOCA</name>
<keyword evidence="4" id="KW-0614">Plasmid</keyword>
<evidence type="ECO:0000256" key="1">
    <source>
        <dbReference type="SAM" id="MobiDB-lite"/>
    </source>
</evidence>
<dbReference type="InterPro" id="IPR058488">
    <property type="entry name" value="DUF8175"/>
</dbReference>
<keyword evidence="2" id="KW-0812">Transmembrane</keyword>
<gene>
    <name evidence="4" type="ORF">INP59_26445</name>
</gene>
<evidence type="ECO:0000313" key="5">
    <source>
        <dbReference type="Proteomes" id="UP000593818"/>
    </source>
</evidence>
<dbReference type="Pfam" id="PF26526">
    <property type="entry name" value="DUF8175"/>
    <property type="match status" value="1"/>
</dbReference>
<dbReference type="AlphaFoldDB" id="A0A419YYI7"/>
<feature type="region of interest" description="Disordered" evidence="1">
    <location>
        <begin position="1"/>
        <end position="23"/>
    </location>
</feature>
<keyword evidence="5" id="KW-1185">Reference proteome</keyword>
<feature type="transmembrane region" description="Helical" evidence="2">
    <location>
        <begin position="31"/>
        <end position="54"/>
    </location>
</feature>
<keyword evidence="2" id="KW-1133">Transmembrane helix</keyword>
<protein>
    <recommendedName>
        <fullName evidence="3">DUF8175 domain-containing protein</fullName>
    </recommendedName>
</protein>
<feature type="compositionally biased region" description="Polar residues" evidence="1">
    <location>
        <begin position="1"/>
        <end position="17"/>
    </location>
</feature>
<sequence>MTEQNTTDSTNEKNTPSLEAENERASSATKLTIGLAAVAIIVVVGVVVSLVMVFRGEDAEPLVSLDPTTGSSATAQDKDGLFEPDPVFDKGNRVIYVPLEPHGVILSDTLASSNRPADQAPSGVMLQRIHGNMDLPFSTSDGPTAFTDNGVATGFSRTAQGAALAAAHYFGYAYAGGNRLKMATEAGLVSDPKGEFSALGIADDTPASVMPMVNVLFNPDLTLVKFGYTVERPNGSTQIAVSKIPMVWREGTGWVLQADSTALGVEYESLSADGWQQWW</sequence>
<evidence type="ECO:0000259" key="3">
    <source>
        <dbReference type="Pfam" id="PF26526"/>
    </source>
</evidence>
<evidence type="ECO:0000313" key="4">
    <source>
        <dbReference type="EMBL" id="QOW01696.1"/>
    </source>
</evidence>